<dbReference type="SUPFAM" id="SSF140924">
    <property type="entry name" value="Duffy binding domain-like"/>
    <property type="match status" value="1"/>
</dbReference>
<evidence type="ECO:0000313" key="2">
    <source>
        <dbReference type="EMBL" id="ALD49249.1"/>
    </source>
</evidence>
<name>A0A0N7E616_9APIC</name>
<dbReference type="Pfam" id="PF05424">
    <property type="entry name" value="Duffy_binding"/>
    <property type="match status" value="1"/>
</dbReference>
<dbReference type="GO" id="GO:0016020">
    <property type="term" value="C:membrane"/>
    <property type="evidence" value="ECO:0007669"/>
    <property type="project" value="InterPro"/>
</dbReference>
<dbReference type="EMBL" id="KP167243">
    <property type="protein sequence ID" value="ALD49249.1"/>
    <property type="molecule type" value="Genomic_DNA"/>
</dbReference>
<feature type="domain" description="Duffy-antigen binding" evidence="1">
    <location>
        <begin position="1"/>
        <end position="123"/>
    </location>
</feature>
<organism evidence="2">
    <name type="scientific">Plasmodium sp</name>
    <dbReference type="NCBI Taxonomy" id="31272"/>
    <lineage>
        <taxon>Eukaryota</taxon>
        <taxon>Sar</taxon>
        <taxon>Alveolata</taxon>
        <taxon>Apicomplexa</taxon>
        <taxon>Aconoidasida</taxon>
        <taxon>Haemosporida</taxon>
        <taxon>Plasmodiidae</taxon>
        <taxon>Plasmodium</taxon>
    </lineage>
</organism>
<proteinExistence type="predicted"/>
<dbReference type="InterPro" id="IPR042202">
    <property type="entry name" value="Duffy-ag-bd_sf"/>
</dbReference>
<evidence type="ECO:0000259" key="1">
    <source>
        <dbReference type="Pfam" id="PF05424"/>
    </source>
</evidence>
<dbReference type="AlphaFoldDB" id="A0A0N7E616"/>
<dbReference type="InterPro" id="IPR008602">
    <property type="entry name" value="Duffy-antigen-binding"/>
</dbReference>
<reference evidence="2" key="1">
    <citation type="journal article" date="2015" name="Nat. Commun.">
        <title>Ape parasite origins of human malaria virulence genes.</title>
        <authorList>
            <person name="Larremore D.B."/>
            <person name="Sundararaman S.A."/>
            <person name="Liu W."/>
            <person name="Proto W.R."/>
            <person name="Clauset A."/>
            <person name="Loy D.E."/>
            <person name="Speede S."/>
            <person name="Plenderleith L.J."/>
            <person name="Sharp P.M."/>
            <person name="Hahn B.H."/>
            <person name="Rayner J.C."/>
            <person name="Buckee C.O."/>
        </authorList>
    </citation>
    <scope>NUCLEOTIDE SEQUENCE</scope>
    <source>
        <strain evidence="2">DGptt540Y83</strain>
    </source>
</reference>
<sequence length="123" mass="15192">DIIRGKDLYRRDNRKDKTDKLQEQLKKYFEKIYKNMISDLKDDEKRKEEAEKRYNYPPDFFKLREDWWENNRYNVWRAITCGAGTYHYMKMEPGGSIKKSIREQCREISEIPTNFDYVPQHLR</sequence>
<feature type="non-terminal residue" evidence="2">
    <location>
        <position position="1"/>
    </location>
</feature>
<dbReference type="Gene3D" id="1.20.1310.20">
    <property type="entry name" value="Duffy-antigen binding domain"/>
    <property type="match status" value="1"/>
</dbReference>
<protein>
    <submittedName>
        <fullName evidence="2">Erythrocyte membrane protein 1</fullName>
    </submittedName>
</protein>
<dbReference type="GO" id="GO:0046789">
    <property type="term" value="F:host cell surface receptor binding"/>
    <property type="evidence" value="ECO:0007669"/>
    <property type="project" value="InterPro"/>
</dbReference>
<accession>A0A0N7E616</accession>
<gene>
    <name evidence="2" type="primary">var</name>
</gene>
<feature type="non-terminal residue" evidence="2">
    <location>
        <position position="123"/>
    </location>
</feature>